<sequence length="155" mass="18138">MSFLYARTITEAIKRFQGIYTQYAEQVPFYIREVHTNEKIIIDTDTGEVHCIGDNNMLRKCLENLMHSHTPINWVPLLETHQNIIQEPPSFIIDTACLSKDSSLYNKIGIDMWENTLQISLYSHGEFWNALKRFLQIEILSVCELEQFIKGKRSL</sequence>
<dbReference type="RefSeq" id="WP_099686623.1">
    <property type="nucleotide sequence ID" value="NZ_NWUW01000052.1"/>
</dbReference>
<dbReference type="EMBL" id="NWUW01000052">
    <property type="protein sequence ID" value="PIE91981.1"/>
    <property type="molecule type" value="Genomic_DNA"/>
</dbReference>
<comment type="caution">
    <text evidence="1">The sequence shown here is derived from an EMBL/GenBank/DDBJ whole genome shotgun (WGS) entry which is preliminary data.</text>
</comment>
<proteinExistence type="predicted"/>
<evidence type="ECO:0000313" key="2">
    <source>
        <dbReference type="Proteomes" id="UP000228484"/>
    </source>
</evidence>
<accession>A0A2G6Q5B4</accession>
<name>A0A2G6Q5B4_9BACI</name>
<keyword evidence="2" id="KW-1185">Reference proteome</keyword>
<dbReference type="AlphaFoldDB" id="A0A2G6Q5B4"/>
<organism evidence="1 2">
    <name type="scientific">Bacillus fungorum</name>
    <dbReference type="NCBI Taxonomy" id="2039284"/>
    <lineage>
        <taxon>Bacteria</taxon>
        <taxon>Bacillati</taxon>
        <taxon>Bacillota</taxon>
        <taxon>Bacilli</taxon>
        <taxon>Bacillales</taxon>
        <taxon>Bacillaceae</taxon>
        <taxon>Bacillus</taxon>
    </lineage>
</organism>
<gene>
    <name evidence="1" type="ORF">CO726_29135</name>
</gene>
<evidence type="ECO:0000313" key="1">
    <source>
        <dbReference type="EMBL" id="PIE91981.1"/>
    </source>
</evidence>
<dbReference type="Proteomes" id="UP000228484">
    <property type="component" value="Unassembled WGS sequence"/>
</dbReference>
<reference evidence="1 2" key="1">
    <citation type="submission" date="2017-09" db="EMBL/GenBank/DDBJ databases">
        <title>Biocontrol bacteria screening and application from spent mushroom substrate.</title>
        <authorList>
            <person name="Sun X."/>
        </authorList>
    </citation>
    <scope>NUCLEOTIDE SEQUENCE [LARGE SCALE GENOMIC DNA]</scope>
    <source>
        <strain evidence="1 2">100374</strain>
    </source>
</reference>
<protein>
    <submittedName>
        <fullName evidence="1">Uncharacterized protein</fullName>
    </submittedName>
</protein>